<keyword evidence="3" id="KW-1185">Reference proteome</keyword>
<dbReference type="PANTHER" id="PTHR46791">
    <property type="entry name" value="EXPRESSED PROTEIN"/>
    <property type="match status" value="1"/>
</dbReference>
<dbReference type="AlphaFoldDB" id="A0A5N4ALG7"/>
<sequence length="382" mass="44265">MSSSYNADTISGARKMANHFKCSVATVYKRCYKYGIHLRDRYSNNLTAEELITKIGDLQEKFPNAGSVMMAGYLKSEGIVLQRQEIRNLLNNVNPLAAGKRWSRSIKRRVYKVPTPNSLWHMDAHMKLSRWGLVTHGCIDGYFRVIIYVQCESSITASTVLKLFIPAVKKYGLPSRVRSDHGFENLFVAILMNSLRGLRRGSHITGKSVHNQRIERLWVDVFSQVVTNFYNLFYKMEEDNILDPANNIHRCILHTIFSPLINKQLEQFKNAWNNHKIRTEHNRTPNEIWVHGFLQNINSNQTAITELTQNELPLQLRLQQQYQDQYGLTVSAIAEDVNLSQNSYSFTVDQQQFINNIINDSEMTNRNKFISCVEYLNNFNFT</sequence>
<evidence type="ECO:0000313" key="3">
    <source>
        <dbReference type="Proteomes" id="UP000327044"/>
    </source>
</evidence>
<evidence type="ECO:0000313" key="2">
    <source>
        <dbReference type="EMBL" id="KAB0798113.1"/>
    </source>
</evidence>
<dbReference type="PANTHER" id="PTHR46791:SF9">
    <property type="entry name" value="INTEGRASE CATALYTIC DOMAIN-CONTAINING PROTEIN"/>
    <property type="match status" value="1"/>
</dbReference>
<dbReference type="PROSITE" id="PS50994">
    <property type="entry name" value="INTEGRASE"/>
    <property type="match status" value="1"/>
</dbReference>
<dbReference type="GO" id="GO:0003676">
    <property type="term" value="F:nucleic acid binding"/>
    <property type="evidence" value="ECO:0007669"/>
    <property type="project" value="InterPro"/>
</dbReference>
<dbReference type="Pfam" id="PF24764">
    <property type="entry name" value="rva_4"/>
    <property type="match status" value="1"/>
</dbReference>
<dbReference type="Gene3D" id="3.30.420.10">
    <property type="entry name" value="Ribonuclease H-like superfamily/Ribonuclease H"/>
    <property type="match status" value="1"/>
</dbReference>
<reference evidence="2 3" key="1">
    <citation type="journal article" date="2018" name="Elife">
        <title>Firefly genomes illuminate parallel origins of bioluminescence in beetles.</title>
        <authorList>
            <person name="Fallon T.R."/>
            <person name="Lower S.E."/>
            <person name="Chang C.H."/>
            <person name="Bessho-Uehara M."/>
            <person name="Martin G.J."/>
            <person name="Bewick A.J."/>
            <person name="Behringer M."/>
            <person name="Debat H.J."/>
            <person name="Wong I."/>
            <person name="Day J.C."/>
            <person name="Suvorov A."/>
            <person name="Silva C.J."/>
            <person name="Stanger-Hall K.F."/>
            <person name="Hall D.W."/>
            <person name="Schmitz R.J."/>
            <person name="Nelson D.R."/>
            <person name="Lewis S.M."/>
            <person name="Shigenobu S."/>
            <person name="Bybee S.M."/>
            <person name="Larracuente A.M."/>
            <person name="Oba Y."/>
            <person name="Weng J.K."/>
        </authorList>
    </citation>
    <scope>NUCLEOTIDE SEQUENCE [LARGE SCALE GENOMIC DNA]</scope>
    <source>
        <strain evidence="2">1611_PpyrPB1</strain>
        <tissue evidence="2">Whole body</tissue>
    </source>
</reference>
<protein>
    <recommendedName>
        <fullName evidence="1">Integrase catalytic domain-containing protein</fullName>
    </recommendedName>
</protein>
<dbReference type="Proteomes" id="UP000327044">
    <property type="component" value="Unassembled WGS sequence"/>
</dbReference>
<evidence type="ECO:0000259" key="1">
    <source>
        <dbReference type="PROSITE" id="PS50994"/>
    </source>
</evidence>
<feature type="domain" description="Integrase catalytic" evidence="1">
    <location>
        <begin position="112"/>
        <end position="293"/>
    </location>
</feature>
<dbReference type="InterPro" id="IPR012337">
    <property type="entry name" value="RNaseH-like_sf"/>
</dbReference>
<dbReference type="InterPro" id="IPR058913">
    <property type="entry name" value="Integrase_dom_put"/>
</dbReference>
<dbReference type="EMBL" id="VVIM01000006">
    <property type="protein sequence ID" value="KAB0798113.1"/>
    <property type="molecule type" value="Genomic_DNA"/>
</dbReference>
<dbReference type="InterPro" id="IPR036397">
    <property type="entry name" value="RNaseH_sf"/>
</dbReference>
<dbReference type="InParanoid" id="A0A5N4ALG7"/>
<dbReference type="SUPFAM" id="SSF53098">
    <property type="entry name" value="Ribonuclease H-like"/>
    <property type="match status" value="1"/>
</dbReference>
<proteinExistence type="predicted"/>
<dbReference type="GO" id="GO:0015074">
    <property type="term" value="P:DNA integration"/>
    <property type="evidence" value="ECO:0007669"/>
    <property type="project" value="InterPro"/>
</dbReference>
<accession>A0A5N4ALG7</accession>
<gene>
    <name evidence="2" type="ORF">PPYR_09106</name>
</gene>
<dbReference type="InterPro" id="IPR001584">
    <property type="entry name" value="Integrase_cat-core"/>
</dbReference>
<name>A0A5N4ALG7_PHOPY</name>
<organism evidence="2 3">
    <name type="scientific">Photinus pyralis</name>
    <name type="common">Common eastern firefly</name>
    <name type="synonym">Lampyris pyralis</name>
    <dbReference type="NCBI Taxonomy" id="7054"/>
    <lineage>
        <taxon>Eukaryota</taxon>
        <taxon>Metazoa</taxon>
        <taxon>Ecdysozoa</taxon>
        <taxon>Arthropoda</taxon>
        <taxon>Hexapoda</taxon>
        <taxon>Insecta</taxon>
        <taxon>Pterygota</taxon>
        <taxon>Neoptera</taxon>
        <taxon>Endopterygota</taxon>
        <taxon>Coleoptera</taxon>
        <taxon>Polyphaga</taxon>
        <taxon>Elateriformia</taxon>
        <taxon>Elateroidea</taxon>
        <taxon>Lampyridae</taxon>
        <taxon>Lampyrinae</taxon>
        <taxon>Photinus</taxon>
    </lineage>
</organism>
<comment type="caution">
    <text evidence="2">The sequence shown here is derived from an EMBL/GenBank/DDBJ whole genome shotgun (WGS) entry which is preliminary data.</text>
</comment>